<dbReference type="SUPFAM" id="SSF117143">
    <property type="entry name" value="Flagellar hook protein flgE"/>
    <property type="match status" value="1"/>
</dbReference>
<dbReference type="Pfam" id="PF00460">
    <property type="entry name" value="Flg_bb_rod"/>
    <property type="match status" value="1"/>
</dbReference>
<dbReference type="InterPro" id="IPR053967">
    <property type="entry name" value="LlgE_F_G-like_D1"/>
</dbReference>
<keyword evidence="2" id="KW-0975">Bacterial flagellum</keyword>
<evidence type="ECO:0000256" key="1">
    <source>
        <dbReference type="ARBA" id="ARBA00009677"/>
    </source>
</evidence>
<evidence type="ECO:0000259" key="3">
    <source>
        <dbReference type="Pfam" id="PF00460"/>
    </source>
</evidence>
<evidence type="ECO:0000313" key="7">
    <source>
        <dbReference type="Proteomes" id="UP001597383"/>
    </source>
</evidence>
<dbReference type="NCBIfam" id="TIGR03506">
    <property type="entry name" value="FlgEFG_subfam"/>
    <property type="match status" value="1"/>
</dbReference>
<feature type="domain" description="Flagellar basal body rod protein N-terminal" evidence="3">
    <location>
        <begin position="11"/>
        <end position="35"/>
    </location>
</feature>
<dbReference type="Pfam" id="PF22692">
    <property type="entry name" value="LlgE_F_G_D1"/>
    <property type="match status" value="1"/>
</dbReference>
<dbReference type="InterPro" id="IPR037925">
    <property type="entry name" value="FlgE/F/G-like"/>
</dbReference>
<reference evidence="7" key="1">
    <citation type="journal article" date="2019" name="Int. J. Syst. Evol. Microbiol.">
        <title>The Global Catalogue of Microorganisms (GCM) 10K type strain sequencing project: providing services to taxonomists for standard genome sequencing and annotation.</title>
        <authorList>
            <consortium name="The Broad Institute Genomics Platform"/>
            <consortium name="The Broad Institute Genome Sequencing Center for Infectious Disease"/>
            <person name="Wu L."/>
            <person name="Ma J."/>
        </authorList>
    </citation>
    <scope>NUCLEOTIDE SEQUENCE [LARGE SCALE GENOMIC DNA]</scope>
    <source>
        <strain evidence="7">R28</strain>
    </source>
</reference>
<accession>A0ABW4VZ24</accession>
<comment type="subcellular location">
    <subcellularLocation>
        <location evidence="2">Bacterial flagellum basal body</location>
    </subcellularLocation>
</comment>
<dbReference type="PANTHER" id="PTHR30435:SF19">
    <property type="entry name" value="FLAGELLAR BASAL-BODY ROD PROTEIN FLGG"/>
    <property type="match status" value="1"/>
</dbReference>
<dbReference type="PANTHER" id="PTHR30435">
    <property type="entry name" value="FLAGELLAR PROTEIN"/>
    <property type="match status" value="1"/>
</dbReference>
<keyword evidence="7" id="KW-1185">Reference proteome</keyword>
<comment type="caution">
    <text evidence="6">The sequence shown here is derived from an EMBL/GenBank/DDBJ whole genome shotgun (WGS) entry which is preliminary data.</text>
</comment>
<keyword evidence="6" id="KW-0966">Cell projection</keyword>
<dbReference type="Pfam" id="PF06429">
    <property type="entry name" value="Flg_bbr_C"/>
    <property type="match status" value="1"/>
</dbReference>
<evidence type="ECO:0000259" key="5">
    <source>
        <dbReference type="Pfam" id="PF22692"/>
    </source>
</evidence>
<dbReference type="Proteomes" id="UP001597383">
    <property type="component" value="Unassembled WGS sequence"/>
</dbReference>
<comment type="similarity">
    <text evidence="1 2">Belongs to the flagella basal body rod proteins family.</text>
</comment>
<organism evidence="6 7">
    <name type="scientific">Ornithinibacillus salinisoli</name>
    <dbReference type="NCBI Taxonomy" id="1848459"/>
    <lineage>
        <taxon>Bacteria</taxon>
        <taxon>Bacillati</taxon>
        <taxon>Bacillota</taxon>
        <taxon>Bacilli</taxon>
        <taxon>Bacillales</taxon>
        <taxon>Bacillaceae</taxon>
        <taxon>Ornithinibacillus</taxon>
    </lineage>
</organism>
<name>A0ABW4VZ24_9BACI</name>
<dbReference type="InterPro" id="IPR010930">
    <property type="entry name" value="Flg_bb/hook_C_dom"/>
</dbReference>
<dbReference type="EMBL" id="JBHUHQ010000015">
    <property type="protein sequence ID" value="MFD2044453.1"/>
    <property type="molecule type" value="Genomic_DNA"/>
</dbReference>
<gene>
    <name evidence="6" type="ORF">ACFSJF_09260</name>
</gene>
<dbReference type="InterPro" id="IPR001444">
    <property type="entry name" value="Flag_bb_rod_N"/>
</dbReference>
<sequence>MSRMMIQAAVTMNQLQNKLDLIGHNLANSETTGYKNRNADFSSLLFQQINNMNNPANAEGRLTPDGVRVGSGAKLGSVNIDLSLGAIKETGRALDVALQESNHLFQIQVTENGVTETQYSRDGSFYLSPMENNQVMLTTKDGHPVLGANGPIVFADGFDDITIGDNGLINVSRGGQSELVGELSTVEAVRPRLLEAAGDNNFRLPNLDELGYAFDEIIQNVNPSMKSGALENSNVDISKQMTDMILTQRSYQFNARTISTSDQMMGLINQLR</sequence>
<feature type="domain" description="Flagellar hook protein FlgE/F/G-like D1" evidence="5">
    <location>
        <begin position="105"/>
        <end position="171"/>
    </location>
</feature>
<evidence type="ECO:0000313" key="6">
    <source>
        <dbReference type="EMBL" id="MFD2044453.1"/>
    </source>
</evidence>
<evidence type="ECO:0000256" key="2">
    <source>
        <dbReference type="RuleBase" id="RU362116"/>
    </source>
</evidence>
<proteinExistence type="inferred from homology"/>
<feature type="domain" description="Flagellar basal-body/hook protein C-terminal" evidence="4">
    <location>
        <begin position="227"/>
        <end position="271"/>
    </location>
</feature>
<keyword evidence="6" id="KW-0282">Flagellum</keyword>
<evidence type="ECO:0000259" key="4">
    <source>
        <dbReference type="Pfam" id="PF06429"/>
    </source>
</evidence>
<dbReference type="InterPro" id="IPR020013">
    <property type="entry name" value="Flagellar_FlgE/F/G"/>
</dbReference>
<keyword evidence="6" id="KW-0969">Cilium</keyword>
<protein>
    <submittedName>
        <fullName evidence="6">Flagellar hook-basal body protein</fullName>
    </submittedName>
</protein>
<dbReference type="RefSeq" id="WP_377556318.1">
    <property type="nucleotide sequence ID" value="NZ_JBHUHQ010000015.1"/>
</dbReference>